<keyword evidence="3" id="KW-1185">Reference proteome</keyword>
<protein>
    <submittedName>
        <fullName evidence="2">F-box domain-containing protein</fullName>
    </submittedName>
</protein>
<proteinExistence type="predicted"/>
<dbReference type="Proteomes" id="UP000076552">
    <property type="component" value="Unassembled WGS sequence"/>
</dbReference>
<accession>A0A166ME74</accession>
<sequence>MTGIPSTSSSPEGGSSLHQSTSPVGNAQTRQGAYNSDTTTDTSGNCDSGVLLNNHNTRLVNIATAPGYPSLGRSFPAFSPVVTYTTVPTGSCNRVVSSGHIMDQNAQTIDYNNLPGAQLPLNAQDPVGVPLQQFYQLTVGTGNIQYAEGVSEYSLDSNAQPSPRHSGASHSWMHDATVTDEDSNASARNSTSPVTGFANAPGSLATEGELNAATTAATIKGKGRALEGIYTSPSSSPSIRFSAGHTSNHHIEARIEAQADSGIGNSKSLSSKGSWIPPHLRGRNNNAQAQRPVREPVAPGPSTGVAPPNNFDRHAPASNQANGRRGLAYFPRLPFNNGSNSSNPARCSAPQQQQPGSAQSFNQTFDTFRGNGLVPRDRTIRQAPVSTRPPAAVSFASAQQAGGADNMAGAVADQGLASFAPAGSFRPMNAVMRPFHHPDFDSQRELKAQLGISPNYAGDATIARNRSAPIPDSQNVAFWITNLPPTVTCNQLLGQIRGMGRVWACVISPPTKHHVTSAAKVVFFELAAAQKFYAHCTNPQRRLIVGGYVAHVCLNRTKKAEEDVGGNHSRVVTIMGNPSFVNPRTLLRWFINHFEYEIDEIITHALNKEMGHLEIRFGSWRSQAEACRQAIKAVFPPGGDQSPVWVFRYGTDPCSI</sequence>
<dbReference type="EMBL" id="LFIV01000270">
    <property type="protein sequence ID" value="KZL64572.1"/>
    <property type="molecule type" value="Genomic_DNA"/>
</dbReference>
<dbReference type="SUPFAM" id="SSF54928">
    <property type="entry name" value="RNA-binding domain, RBD"/>
    <property type="match status" value="1"/>
</dbReference>
<feature type="compositionally biased region" description="Low complexity" evidence="1">
    <location>
        <begin position="348"/>
        <end position="360"/>
    </location>
</feature>
<comment type="caution">
    <text evidence="2">The sequence shown here is derived from an EMBL/GenBank/DDBJ whole genome shotgun (WGS) entry which is preliminary data.</text>
</comment>
<evidence type="ECO:0000313" key="3">
    <source>
        <dbReference type="Proteomes" id="UP000076552"/>
    </source>
</evidence>
<feature type="compositionally biased region" description="Polar residues" evidence="1">
    <location>
        <begin position="17"/>
        <end position="45"/>
    </location>
</feature>
<dbReference type="AlphaFoldDB" id="A0A166ME74"/>
<feature type="compositionally biased region" description="Low complexity" evidence="1">
    <location>
        <begin position="1"/>
        <end position="16"/>
    </location>
</feature>
<evidence type="ECO:0000256" key="1">
    <source>
        <dbReference type="SAM" id="MobiDB-lite"/>
    </source>
</evidence>
<feature type="region of interest" description="Disordered" evidence="1">
    <location>
        <begin position="1"/>
        <end position="45"/>
    </location>
</feature>
<reference evidence="2 3" key="1">
    <citation type="submission" date="2015-06" db="EMBL/GenBank/DDBJ databases">
        <title>Survival trade-offs in plant roots during colonization by closely related pathogenic and mutualistic fungi.</title>
        <authorList>
            <person name="Hacquard S."/>
            <person name="Kracher B."/>
            <person name="Hiruma K."/>
            <person name="Weinman A."/>
            <person name="Muench P."/>
            <person name="Garrido Oter R."/>
            <person name="Ver Loren van Themaat E."/>
            <person name="Dallerey J.-F."/>
            <person name="Damm U."/>
            <person name="Henrissat B."/>
            <person name="Lespinet O."/>
            <person name="Thon M."/>
            <person name="Kemen E."/>
            <person name="McHardy A.C."/>
            <person name="Schulze-Lefert P."/>
            <person name="O'Connell R.J."/>
        </authorList>
    </citation>
    <scope>NUCLEOTIDE SEQUENCE [LARGE SCALE GENOMIC DNA]</scope>
    <source>
        <strain evidence="2 3">0861</strain>
    </source>
</reference>
<organism evidence="2 3">
    <name type="scientific">Colletotrichum tofieldiae</name>
    <dbReference type="NCBI Taxonomy" id="708197"/>
    <lineage>
        <taxon>Eukaryota</taxon>
        <taxon>Fungi</taxon>
        <taxon>Dikarya</taxon>
        <taxon>Ascomycota</taxon>
        <taxon>Pezizomycotina</taxon>
        <taxon>Sordariomycetes</taxon>
        <taxon>Hypocreomycetidae</taxon>
        <taxon>Glomerellales</taxon>
        <taxon>Glomerellaceae</taxon>
        <taxon>Colletotrichum</taxon>
        <taxon>Colletotrichum spaethianum species complex</taxon>
    </lineage>
</organism>
<dbReference type="InterPro" id="IPR035979">
    <property type="entry name" value="RBD_domain_sf"/>
</dbReference>
<evidence type="ECO:0000313" key="2">
    <source>
        <dbReference type="EMBL" id="KZL64572.1"/>
    </source>
</evidence>
<feature type="compositionally biased region" description="Polar residues" evidence="1">
    <location>
        <begin position="263"/>
        <end position="273"/>
    </location>
</feature>
<name>A0A166ME74_9PEZI</name>
<feature type="region of interest" description="Disordered" evidence="1">
    <location>
        <begin position="259"/>
        <end position="363"/>
    </location>
</feature>
<gene>
    <name evidence="2" type="ORF">CT0861_11447</name>
</gene>
<dbReference type="STRING" id="708197.A0A166ME74"/>
<feature type="compositionally biased region" description="Polar residues" evidence="1">
    <location>
        <begin position="336"/>
        <end position="345"/>
    </location>
</feature>
<dbReference type="GO" id="GO:0003676">
    <property type="term" value="F:nucleic acid binding"/>
    <property type="evidence" value="ECO:0007669"/>
    <property type="project" value="InterPro"/>
</dbReference>